<protein>
    <recommendedName>
        <fullName evidence="4">Cytochrome</fullName>
    </recommendedName>
</protein>
<dbReference type="GO" id="GO:0016705">
    <property type="term" value="F:oxidoreductase activity, acting on paired donors, with incorporation or reduction of molecular oxygen"/>
    <property type="evidence" value="ECO:0007669"/>
    <property type="project" value="InterPro"/>
</dbReference>
<name>A0A0P9DD16_9CHLR</name>
<dbReference type="PANTHER" id="PTHR24305">
    <property type="entry name" value="CYTOCHROME P450"/>
    <property type="match status" value="1"/>
</dbReference>
<sequence length="334" mass="36789">MATQPLTATIPGPRARFGWRGQAITFLRDPIALMSALRRDYGDLAGVMRNHPWWMFAFGPAYNQQVLSDAALFHSTPIAPLTTPPSSALARLTRNLLSMNGDTHRQQRRLMLPAFHRKRVEGYRDEMVAITEAALARWRVGQQIDMARAMQHLTLCIASQTLFGVDATHDAGGVGSLIHHWMDGLESGGVMLLPKDLPATPFRRLLRLSDQLEARIVAMIAQKRANPGAQHDVLSMLLAARDEDGAALSDDELIGQASVIFVAGHETSSNALTWALFLLAQHPRVLADVQDELAAVLGGAAPTVEQLGRLPLLERIIKESMRLLPPATFMMRYT</sequence>
<dbReference type="Gene3D" id="1.10.630.10">
    <property type="entry name" value="Cytochrome P450"/>
    <property type="match status" value="1"/>
</dbReference>
<evidence type="ECO:0008006" key="4">
    <source>
        <dbReference type="Google" id="ProtNLM"/>
    </source>
</evidence>
<reference evidence="2 3" key="1">
    <citation type="submission" date="2015-09" db="EMBL/GenBank/DDBJ databases">
        <title>Draft genome sequence of Kouleothrix aurantiaca JCM 19913.</title>
        <authorList>
            <person name="Hemp J."/>
        </authorList>
    </citation>
    <scope>NUCLEOTIDE SEQUENCE [LARGE SCALE GENOMIC DNA]</scope>
    <source>
        <strain evidence="2 3">COM-B</strain>
    </source>
</reference>
<comment type="similarity">
    <text evidence="1">Belongs to the cytochrome P450 family.</text>
</comment>
<dbReference type="InterPro" id="IPR050121">
    <property type="entry name" value="Cytochrome_P450_monoxygenase"/>
</dbReference>
<feature type="non-terminal residue" evidence="2">
    <location>
        <position position="334"/>
    </location>
</feature>
<dbReference type="SUPFAM" id="SSF48264">
    <property type="entry name" value="Cytochrome P450"/>
    <property type="match status" value="1"/>
</dbReference>
<dbReference type="PRINTS" id="PR00463">
    <property type="entry name" value="EP450I"/>
</dbReference>
<dbReference type="PRINTS" id="PR00385">
    <property type="entry name" value="P450"/>
</dbReference>
<dbReference type="AlphaFoldDB" id="A0A0P9DD16"/>
<evidence type="ECO:0000256" key="1">
    <source>
        <dbReference type="ARBA" id="ARBA00010617"/>
    </source>
</evidence>
<dbReference type="GO" id="GO:0004497">
    <property type="term" value="F:monooxygenase activity"/>
    <property type="evidence" value="ECO:0007669"/>
    <property type="project" value="InterPro"/>
</dbReference>
<organism evidence="2 3">
    <name type="scientific">Kouleothrix aurantiaca</name>
    <dbReference type="NCBI Taxonomy" id="186479"/>
    <lineage>
        <taxon>Bacteria</taxon>
        <taxon>Bacillati</taxon>
        <taxon>Chloroflexota</taxon>
        <taxon>Chloroflexia</taxon>
        <taxon>Chloroflexales</taxon>
        <taxon>Roseiflexineae</taxon>
        <taxon>Roseiflexaceae</taxon>
        <taxon>Kouleothrix</taxon>
    </lineage>
</organism>
<dbReference type="Proteomes" id="UP000050509">
    <property type="component" value="Unassembled WGS sequence"/>
</dbReference>
<dbReference type="Pfam" id="PF00067">
    <property type="entry name" value="p450"/>
    <property type="match status" value="1"/>
</dbReference>
<evidence type="ECO:0000313" key="3">
    <source>
        <dbReference type="Proteomes" id="UP000050509"/>
    </source>
</evidence>
<keyword evidence="3" id="KW-1185">Reference proteome</keyword>
<accession>A0A0P9DD16</accession>
<comment type="caution">
    <text evidence="2">The sequence shown here is derived from an EMBL/GenBank/DDBJ whole genome shotgun (WGS) entry which is preliminary data.</text>
</comment>
<dbReference type="EMBL" id="LJCR01001353">
    <property type="protein sequence ID" value="KPV50511.1"/>
    <property type="molecule type" value="Genomic_DNA"/>
</dbReference>
<dbReference type="InterPro" id="IPR001128">
    <property type="entry name" value="Cyt_P450"/>
</dbReference>
<dbReference type="GO" id="GO:0020037">
    <property type="term" value="F:heme binding"/>
    <property type="evidence" value="ECO:0007669"/>
    <property type="project" value="InterPro"/>
</dbReference>
<dbReference type="InterPro" id="IPR002401">
    <property type="entry name" value="Cyt_P450_E_grp-I"/>
</dbReference>
<dbReference type="GO" id="GO:0005506">
    <property type="term" value="F:iron ion binding"/>
    <property type="evidence" value="ECO:0007669"/>
    <property type="project" value="InterPro"/>
</dbReference>
<dbReference type="PANTHER" id="PTHR24305:SF166">
    <property type="entry name" value="CYTOCHROME P450 12A4, MITOCHONDRIAL-RELATED"/>
    <property type="match status" value="1"/>
</dbReference>
<gene>
    <name evidence="2" type="ORF">SE17_26525</name>
</gene>
<dbReference type="InterPro" id="IPR036396">
    <property type="entry name" value="Cyt_P450_sf"/>
</dbReference>
<proteinExistence type="inferred from homology"/>
<evidence type="ECO:0000313" key="2">
    <source>
        <dbReference type="EMBL" id="KPV50511.1"/>
    </source>
</evidence>